<proteinExistence type="predicted"/>
<keyword evidence="2" id="KW-1185">Reference proteome</keyword>
<evidence type="ECO:0000313" key="2">
    <source>
        <dbReference type="Proteomes" id="UP000270296"/>
    </source>
</evidence>
<dbReference type="Proteomes" id="UP000270296">
    <property type="component" value="Unassembled WGS sequence"/>
</dbReference>
<reference evidence="3" key="1">
    <citation type="submission" date="2016-06" db="UniProtKB">
        <authorList>
            <consortium name="WormBaseParasite"/>
        </authorList>
    </citation>
    <scope>IDENTIFICATION</scope>
</reference>
<dbReference type="EMBL" id="UZAM01017110">
    <property type="protein sequence ID" value="VDP46033.1"/>
    <property type="molecule type" value="Genomic_DNA"/>
</dbReference>
<name>A0A183J8H0_9BILA</name>
<organism evidence="3">
    <name type="scientific">Soboliphyme baturini</name>
    <dbReference type="NCBI Taxonomy" id="241478"/>
    <lineage>
        <taxon>Eukaryota</taxon>
        <taxon>Metazoa</taxon>
        <taxon>Ecdysozoa</taxon>
        <taxon>Nematoda</taxon>
        <taxon>Enoplea</taxon>
        <taxon>Dorylaimia</taxon>
        <taxon>Dioctophymatida</taxon>
        <taxon>Dioctophymatoidea</taxon>
        <taxon>Soboliphymatidae</taxon>
        <taxon>Soboliphyme</taxon>
    </lineage>
</organism>
<dbReference type="AlphaFoldDB" id="A0A183J8H0"/>
<protein>
    <submittedName>
        <fullName evidence="1 3">Uncharacterized protein</fullName>
    </submittedName>
</protein>
<dbReference type="WBParaSite" id="SBAD_0001257301-mRNA-1">
    <property type="protein sequence ID" value="SBAD_0001257301-mRNA-1"/>
    <property type="gene ID" value="SBAD_0001257301"/>
</dbReference>
<gene>
    <name evidence="1" type="ORF">SBAD_LOCUS12168</name>
</gene>
<evidence type="ECO:0000313" key="1">
    <source>
        <dbReference type="EMBL" id="VDP46033.1"/>
    </source>
</evidence>
<reference evidence="1 2" key="2">
    <citation type="submission" date="2018-11" db="EMBL/GenBank/DDBJ databases">
        <authorList>
            <consortium name="Pathogen Informatics"/>
        </authorList>
    </citation>
    <scope>NUCLEOTIDE SEQUENCE [LARGE SCALE GENOMIC DNA]</scope>
</reference>
<evidence type="ECO:0000313" key="3">
    <source>
        <dbReference type="WBParaSite" id="SBAD_0001257301-mRNA-1"/>
    </source>
</evidence>
<accession>A0A183J8H0</accession>
<sequence length="166" mass="19343">MTKFEQIHKKYNFLDKFSQKPNPTLSKEETIQVVIASHPLERPEKSRTLKEEAHMNGNGVKSHGGPVSRDLEYDQLVDSAKEMLSRKAPRRLPAEVVDSLISTTKKGRGKDVLSDEDSPYKKWEVEEYDWETDYQTGPETFLLQLRDPNLAGRIRDYRLIMWFFVV</sequence>